<evidence type="ECO:0000256" key="1">
    <source>
        <dbReference type="ARBA" id="ARBA00022737"/>
    </source>
</evidence>
<dbReference type="Pfam" id="PF00536">
    <property type="entry name" value="SAM_1"/>
    <property type="match status" value="1"/>
</dbReference>
<dbReference type="InterPro" id="IPR013761">
    <property type="entry name" value="SAM/pointed_sf"/>
</dbReference>
<dbReference type="PANTHER" id="PTHR10627">
    <property type="entry name" value="SCP160"/>
    <property type="match status" value="1"/>
</dbReference>
<keyword evidence="4" id="KW-1185">Reference proteome</keyword>
<reference evidence="3 4" key="1">
    <citation type="journal article" date="2023" name="Life. Sci Alliance">
        <title>Evolutionary insights into 3D genome organization and epigenetic landscape of Vigna mungo.</title>
        <authorList>
            <person name="Junaid A."/>
            <person name="Singh B."/>
            <person name="Bhatia S."/>
        </authorList>
    </citation>
    <scope>NUCLEOTIDE SEQUENCE [LARGE SCALE GENOMIC DNA]</scope>
    <source>
        <strain evidence="3">Urdbean</strain>
    </source>
</reference>
<keyword evidence="1" id="KW-0677">Repeat</keyword>
<dbReference type="EMBL" id="CP144696">
    <property type="protein sequence ID" value="WVZ13195.1"/>
    <property type="molecule type" value="Genomic_DNA"/>
</dbReference>
<feature type="domain" description="SAM" evidence="2">
    <location>
        <begin position="70"/>
        <end position="133"/>
    </location>
</feature>
<dbReference type="Proteomes" id="UP001374535">
    <property type="component" value="Chromosome 5"/>
</dbReference>
<dbReference type="Gene3D" id="1.10.150.50">
    <property type="entry name" value="Transcription Factor, Ets-1"/>
    <property type="match status" value="1"/>
</dbReference>
<dbReference type="InterPro" id="IPR001660">
    <property type="entry name" value="SAM"/>
</dbReference>
<dbReference type="PANTHER" id="PTHR10627:SF74">
    <property type="entry name" value="OS08G0526500 PROTEIN"/>
    <property type="match status" value="1"/>
</dbReference>
<organism evidence="3 4">
    <name type="scientific">Vigna mungo</name>
    <name type="common">Black gram</name>
    <name type="synonym">Phaseolus mungo</name>
    <dbReference type="NCBI Taxonomy" id="3915"/>
    <lineage>
        <taxon>Eukaryota</taxon>
        <taxon>Viridiplantae</taxon>
        <taxon>Streptophyta</taxon>
        <taxon>Embryophyta</taxon>
        <taxon>Tracheophyta</taxon>
        <taxon>Spermatophyta</taxon>
        <taxon>Magnoliopsida</taxon>
        <taxon>eudicotyledons</taxon>
        <taxon>Gunneridae</taxon>
        <taxon>Pentapetalae</taxon>
        <taxon>rosids</taxon>
        <taxon>fabids</taxon>
        <taxon>Fabales</taxon>
        <taxon>Fabaceae</taxon>
        <taxon>Papilionoideae</taxon>
        <taxon>50 kb inversion clade</taxon>
        <taxon>NPAAA clade</taxon>
        <taxon>indigoferoid/millettioid clade</taxon>
        <taxon>Phaseoleae</taxon>
        <taxon>Vigna</taxon>
    </lineage>
</organism>
<dbReference type="SMART" id="SM00454">
    <property type="entry name" value="SAM"/>
    <property type="match status" value="1"/>
</dbReference>
<sequence length="134" mass="14603">MVTFPFRRYDGQYVVHSLIAGNGMLGLGLICPTLSSVGFLTDSSDLGGLPHCLGVILLGPNFEGDELVQQPNQTVDGLLHALGLQKYAILFKAEEVDMTALKQMGENDLKELGIPMGPRKKILLALLPRTKRQQ</sequence>
<evidence type="ECO:0000313" key="3">
    <source>
        <dbReference type="EMBL" id="WVZ13195.1"/>
    </source>
</evidence>
<evidence type="ECO:0000313" key="4">
    <source>
        <dbReference type="Proteomes" id="UP001374535"/>
    </source>
</evidence>
<dbReference type="AlphaFoldDB" id="A0AAQ3NQB9"/>
<dbReference type="SUPFAM" id="SSF47769">
    <property type="entry name" value="SAM/Pointed domain"/>
    <property type="match status" value="1"/>
</dbReference>
<evidence type="ECO:0000259" key="2">
    <source>
        <dbReference type="PROSITE" id="PS50105"/>
    </source>
</evidence>
<protein>
    <recommendedName>
        <fullName evidence="2">SAM domain-containing protein</fullName>
    </recommendedName>
</protein>
<name>A0AAQ3NQB9_VIGMU</name>
<dbReference type="FunFam" id="1.10.150.50:FF:000054">
    <property type="entry name" value="Sterile alpha motif domain-containing protein"/>
    <property type="match status" value="1"/>
</dbReference>
<accession>A0AAQ3NQB9</accession>
<dbReference type="PROSITE" id="PS50105">
    <property type="entry name" value="SAM_DOMAIN"/>
    <property type="match status" value="1"/>
</dbReference>
<proteinExistence type="predicted"/>
<gene>
    <name evidence="3" type="ORF">V8G54_017725</name>
</gene>